<evidence type="ECO:0000256" key="8">
    <source>
        <dbReference type="HAMAP-Rule" id="MF_00835"/>
    </source>
</evidence>
<dbReference type="Proteomes" id="UP000253987">
    <property type="component" value="Unassembled WGS sequence"/>
</dbReference>
<dbReference type="EMBL" id="QFWX01000006">
    <property type="protein sequence ID" value="PXX89779.1"/>
    <property type="molecule type" value="Genomic_DNA"/>
</dbReference>
<comment type="pathway">
    <text evidence="2 8">Cofactor biosynthesis; biotin biosynthesis.</text>
</comment>
<dbReference type="GO" id="GO:0102130">
    <property type="term" value="F:malonyl-CoA methyltransferase activity"/>
    <property type="evidence" value="ECO:0007669"/>
    <property type="project" value="UniProtKB-EC"/>
</dbReference>
<keyword evidence="6 8" id="KW-0949">S-adenosyl-L-methionine</keyword>
<reference evidence="10 11" key="2">
    <citation type="submission" date="2018-06" db="EMBL/GenBank/DDBJ databases">
        <title>Marinobactersediminissp. nov, a moderately halophilic bacterium isolated from marine solar saltern.</title>
        <authorList>
            <person name="Zhang Y."/>
        </authorList>
    </citation>
    <scope>NUCLEOTIDE SEQUENCE [LARGE SCALE GENOMIC DNA]</scope>
    <source>
        <strain evidence="10 11">F01</strain>
    </source>
</reference>
<comment type="catalytic activity">
    <reaction evidence="1 8">
        <text>malonyl-[ACP] + S-adenosyl-L-methionine = malonyl-[ACP] methyl ester + S-adenosyl-L-homocysteine</text>
        <dbReference type="Rhea" id="RHEA:17105"/>
        <dbReference type="Rhea" id="RHEA-COMP:9623"/>
        <dbReference type="Rhea" id="RHEA-COMP:9954"/>
        <dbReference type="ChEBI" id="CHEBI:57856"/>
        <dbReference type="ChEBI" id="CHEBI:59789"/>
        <dbReference type="ChEBI" id="CHEBI:78449"/>
        <dbReference type="ChEBI" id="CHEBI:78845"/>
        <dbReference type="EC" id="2.1.1.197"/>
    </reaction>
</comment>
<comment type="similarity">
    <text evidence="8">Belongs to the methyltransferase superfamily.</text>
</comment>
<dbReference type="SUPFAM" id="SSF53335">
    <property type="entry name" value="S-adenosyl-L-methionine-dependent methyltransferases"/>
    <property type="match status" value="1"/>
</dbReference>
<dbReference type="EC" id="2.1.1.197" evidence="3 8"/>
<dbReference type="InterPro" id="IPR011814">
    <property type="entry name" value="BioC"/>
</dbReference>
<evidence type="ECO:0000259" key="9">
    <source>
        <dbReference type="Pfam" id="PF08241"/>
    </source>
</evidence>
<gene>
    <name evidence="8" type="primary">bioC</name>
    <name evidence="10" type="ORF">DIT71_14830</name>
</gene>
<keyword evidence="11" id="KW-1185">Reference proteome</keyword>
<evidence type="ECO:0000313" key="11">
    <source>
        <dbReference type="Proteomes" id="UP000253987"/>
    </source>
</evidence>
<dbReference type="HAMAP" id="MF_00835">
    <property type="entry name" value="BioC"/>
    <property type="match status" value="1"/>
</dbReference>
<dbReference type="InterPro" id="IPR013216">
    <property type="entry name" value="Methyltransf_11"/>
</dbReference>
<evidence type="ECO:0000313" key="10">
    <source>
        <dbReference type="EMBL" id="PXX89779.1"/>
    </source>
</evidence>
<organism evidence="10 11">
    <name type="scientific">Marinobacter vulgaris</name>
    <dbReference type="NCBI Taxonomy" id="1928331"/>
    <lineage>
        <taxon>Bacteria</taxon>
        <taxon>Pseudomonadati</taxon>
        <taxon>Pseudomonadota</taxon>
        <taxon>Gammaproteobacteria</taxon>
        <taxon>Pseudomonadales</taxon>
        <taxon>Marinobacteraceae</taxon>
        <taxon>Marinobacter</taxon>
    </lineage>
</organism>
<dbReference type="UniPathway" id="UPA00078"/>
<dbReference type="CDD" id="cd02440">
    <property type="entry name" value="AdoMet_MTases"/>
    <property type="match status" value="1"/>
</dbReference>
<dbReference type="GO" id="GO:0010340">
    <property type="term" value="F:carboxyl-O-methyltransferase activity"/>
    <property type="evidence" value="ECO:0007669"/>
    <property type="project" value="UniProtKB-UniRule"/>
</dbReference>
<accession>A0A2V3ZIQ2</accession>
<proteinExistence type="inferred from homology"/>
<dbReference type="PANTHER" id="PTHR13090">
    <property type="entry name" value="ARGININE-HYDROXYLASE NDUFAF5, MITOCHONDRIAL"/>
    <property type="match status" value="1"/>
</dbReference>
<name>A0A2V3ZIQ2_9GAMM</name>
<sequence length="282" mass="29965">MADLTVPTNPATASSRGAAKTAVARDFGAASKTYNPAARLQRYMGQVMLDQLSEQGCLREAGGGCRILDLGCGTGWFTGQLAELAGGAGRSVTGADLSPGMLGYARATGAPAIRWLVADAESLPLGDNSLDVVFSNLMIQWCDDTAGVLAECRRILRPGGQLCISTLLDGTLDELRGAWHQADPGHEHVNRFESGDGFRRQALEVLPAPRIATESIVLDYPSPMALLAELKAIGAGFKGSSRRRNATAPGRLRAMCQHYPKGSDGRVYATYKAAWLTCRLPD</sequence>
<dbReference type="Pfam" id="PF08241">
    <property type="entry name" value="Methyltransf_11"/>
    <property type="match status" value="1"/>
</dbReference>
<dbReference type="OrthoDB" id="9760689at2"/>
<keyword evidence="7 8" id="KW-0093">Biotin biosynthesis</keyword>
<dbReference type="InterPro" id="IPR029063">
    <property type="entry name" value="SAM-dependent_MTases_sf"/>
</dbReference>
<keyword evidence="5 8" id="KW-0808">Transferase</keyword>
<evidence type="ECO:0000256" key="1">
    <source>
        <dbReference type="ARBA" id="ARBA00000852"/>
    </source>
</evidence>
<evidence type="ECO:0000256" key="3">
    <source>
        <dbReference type="ARBA" id="ARBA00012327"/>
    </source>
</evidence>
<feature type="domain" description="Methyltransferase type 11" evidence="9">
    <location>
        <begin position="68"/>
        <end position="164"/>
    </location>
</feature>
<evidence type="ECO:0000256" key="6">
    <source>
        <dbReference type="ARBA" id="ARBA00022691"/>
    </source>
</evidence>
<dbReference type="Gene3D" id="3.40.50.150">
    <property type="entry name" value="Vaccinia Virus protein VP39"/>
    <property type="match status" value="1"/>
</dbReference>
<dbReference type="AlphaFoldDB" id="A0A2V3ZIQ2"/>
<reference evidence="11" key="1">
    <citation type="submission" date="2018-05" db="EMBL/GenBank/DDBJ databases">
        <authorList>
            <person name="Lu D."/>
        </authorList>
    </citation>
    <scope>NUCLEOTIDE SEQUENCE [LARGE SCALE GENOMIC DNA]</scope>
    <source>
        <strain evidence="11">F01</strain>
    </source>
</reference>
<dbReference type="PANTHER" id="PTHR13090:SF1">
    <property type="entry name" value="ARGININE-HYDROXYLASE NDUFAF5, MITOCHONDRIAL"/>
    <property type="match status" value="1"/>
</dbReference>
<comment type="caution">
    <text evidence="10">The sequence shown here is derived from an EMBL/GenBank/DDBJ whole genome shotgun (WGS) entry which is preliminary data.</text>
</comment>
<protein>
    <recommendedName>
        <fullName evidence="3 8">Malonyl-[acyl-carrier protein] O-methyltransferase</fullName>
        <shortName evidence="8">Malonyl-ACP O-methyltransferase</shortName>
        <ecNumber evidence="3 8">2.1.1.197</ecNumber>
    </recommendedName>
    <alternativeName>
        <fullName evidence="8">Biotin synthesis protein BioC</fullName>
    </alternativeName>
</protein>
<dbReference type="GO" id="GO:0009102">
    <property type="term" value="P:biotin biosynthetic process"/>
    <property type="evidence" value="ECO:0007669"/>
    <property type="project" value="UniProtKB-UniRule"/>
</dbReference>
<dbReference type="GO" id="GO:0008757">
    <property type="term" value="F:S-adenosylmethionine-dependent methyltransferase activity"/>
    <property type="evidence" value="ECO:0007669"/>
    <property type="project" value="InterPro"/>
</dbReference>
<comment type="function">
    <text evidence="8">Converts the free carboxyl group of a malonyl-thioester to its methyl ester by transfer of a methyl group from S-adenosyl-L-methionine (SAM). It allows to synthesize pimeloyl-ACP via the fatty acid synthetic pathway.</text>
</comment>
<dbReference type="InterPro" id="IPR050602">
    <property type="entry name" value="Malonyl-ACP_OMT"/>
</dbReference>
<keyword evidence="4 8" id="KW-0489">Methyltransferase</keyword>
<dbReference type="RefSeq" id="WP_114613991.1">
    <property type="nucleotide sequence ID" value="NZ_QFWX01000006.1"/>
</dbReference>
<evidence type="ECO:0000256" key="2">
    <source>
        <dbReference type="ARBA" id="ARBA00004746"/>
    </source>
</evidence>
<evidence type="ECO:0000256" key="4">
    <source>
        <dbReference type="ARBA" id="ARBA00022603"/>
    </source>
</evidence>
<evidence type="ECO:0000256" key="5">
    <source>
        <dbReference type="ARBA" id="ARBA00022679"/>
    </source>
</evidence>
<evidence type="ECO:0000256" key="7">
    <source>
        <dbReference type="ARBA" id="ARBA00022756"/>
    </source>
</evidence>
<dbReference type="GO" id="GO:0032259">
    <property type="term" value="P:methylation"/>
    <property type="evidence" value="ECO:0007669"/>
    <property type="project" value="UniProtKB-KW"/>
</dbReference>